<dbReference type="HOGENOM" id="CLU_111539_0_0_5"/>
<sequence length="211" mass="24254">MINFDHYDQDRILLQRQKAYQNSMIVKFLKIALPIITIIILSWLLFISWVRFHSTSVLGDFDIIDNVIPRQINMQKLIMLDYKNDKKAFSIIADSVNANINNQNMLFLHGMNLNIPIKAYNGDINIIADTAKFDVYNNLLDINQPFTMKIRDDTKIDYKSAVINVKKSTLVSNEDSVFTSPKFKIYSKSFNMGDDGKTVIFSGGVFAVIKR</sequence>
<keyword evidence="1" id="KW-0812">Transmembrane</keyword>
<accession>U6B6T3</accession>
<dbReference type="RefSeq" id="WP_007556705.1">
    <property type="nucleotide sequence ID" value="NC_022793.1"/>
</dbReference>
<dbReference type="AlphaFoldDB" id="U6B6T3"/>
<protein>
    <submittedName>
        <fullName evidence="2">Uncharacterized protein</fullName>
    </submittedName>
</protein>
<name>U6B6T3_9HYPH</name>
<evidence type="ECO:0000313" key="2">
    <source>
        <dbReference type="EMBL" id="AHA27586.1"/>
    </source>
</evidence>
<dbReference type="eggNOG" id="COG5375">
    <property type="taxonomic scope" value="Bacteria"/>
</dbReference>
<organism evidence="2 3">
    <name type="scientific">Candidatus Liberibacter americanus str. Sao Paulo</name>
    <dbReference type="NCBI Taxonomy" id="1261131"/>
    <lineage>
        <taxon>Bacteria</taxon>
        <taxon>Pseudomonadati</taxon>
        <taxon>Pseudomonadota</taxon>
        <taxon>Alphaproteobacteria</taxon>
        <taxon>Hyphomicrobiales</taxon>
        <taxon>Rhizobiaceae</taxon>
        <taxon>Liberibacter</taxon>
    </lineage>
</organism>
<keyword evidence="1" id="KW-0472">Membrane</keyword>
<reference evidence="2 3" key="1">
    <citation type="journal article" date="2014" name="Mol. Plant Microbe Interact.">
        <title>The complete genome sequence of Candidatus Liberibacter americanus, associated with citrus Huanglongbing.</title>
        <authorList>
            <person name="Wulff N.A."/>
            <person name="Zhang S."/>
            <person name="Setubal J.C."/>
            <person name="Almeida N.F."/>
            <person name="Martins E.C."/>
            <person name="Harakava R."/>
            <person name="Kumar D."/>
            <person name="Rangel L.T."/>
            <person name="Foissac X."/>
            <person name="Bove J."/>
            <person name="Gabriel D.W."/>
        </authorList>
    </citation>
    <scope>NUCLEOTIDE SEQUENCE [LARGE SCALE GENOMIC DNA]</scope>
    <source>
        <strain evidence="2 3">Sao Paulo</strain>
    </source>
</reference>
<dbReference type="EMBL" id="CP006604">
    <property type="protein sequence ID" value="AHA27586.1"/>
    <property type="molecule type" value="Genomic_DNA"/>
</dbReference>
<dbReference type="STRING" id="1261131.lam_213"/>
<keyword evidence="1" id="KW-1133">Transmembrane helix</keyword>
<evidence type="ECO:0000313" key="3">
    <source>
        <dbReference type="Proteomes" id="UP000017862"/>
    </source>
</evidence>
<evidence type="ECO:0000256" key="1">
    <source>
        <dbReference type="SAM" id="Phobius"/>
    </source>
</evidence>
<dbReference type="Proteomes" id="UP000017862">
    <property type="component" value="Chromosome"/>
</dbReference>
<feature type="transmembrane region" description="Helical" evidence="1">
    <location>
        <begin position="28"/>
        <end position="50"/>
    </location>
</feature>
<gene>
    <name evidence="2" type="ORF">lam_213</name>
</gene>
<dbReference type="PATRIC" id="fig|1261131.3.peg.202"/>
<keyword evidence="3" id="KW-1185">Reference proteome</keyword>
<dbReference type="KEGG" id="lar:lam_213"/>
<proteinExistence type="predicted"/>